<evidence type="ECO:0000313" key="1">
    <source>
        <dbReference type="EMBL" id="MBM7798425.1"/>
    </source>
</evidence>
<gene>
    <name evidence="1" type="ORF">JOE57_001346</name>
</gene>
<proteinExistence type="predicted"/>
<dbReference type="InterPro" id="IPR008775">
    <property type="entry name" value="Phytyl_CoA_dOase-like"/>
</dbReference>
<organism evidence="1 2">
    <name type="scientific">Microlunatus panaciterrae</name>
    <dbReference type="NCBI Taxonomy" id="400768"/>
    <lineage>
        <taxon>Bacteria</taxon>
        <taxon>Bacillati</taxon>
        <taxon>Actinomycetota</taxon>
        <taxon>Actinomycetes</taxon>
        <taxon>Propionibacteriales</taxon>
        <taxon>Propionibacteriaceae</taxon>
        <taxon>Microlunatus</taxon>
    </lineage>
</organism>
<keyword evidence="2" id="KW-1185">Reference proteome</keyword>
<accession>A0ABS2RHF1</accession>
<comment type="caution">
    <text evidence="1">The sequence shown here is derived from an EMBL/GenBank/DDBJ whole genome shotgun (WGS) entry which is preliminary data.</text>
</comment>
<dbReference type="PANTHER" id="PTHR20883:SF46">
    <property type="entry name" value="PHYTANOYL-COA HYDROXYLASE"/>
    <property type="match status" value="1"/>
</dbReference>
<name>A0ABS2RHF1_9ACTN</name>
<evidence type="ECO:0000313" key="2">
    <source>
        <dbReference type="Proteomes" id="UP000704762"/>
    </source>
</evidence>
<keyword evidence="1" id="KW-0560">Oxidoreductase</keyword>
<dbReference type="EMBL" id="JAFBCF010000001">
    <property type="protein sequence ID" value="MBM7798425.1"/>
    <property type="molecule type" value="Genomic_DNA"/>
</dbReference>
<dbReference type="Pfam" id="PF05721">
    <property type="entry name" value="PhyH"/>
    <property type="match status" value="1"/>
</dbReference>
<keyword evidence="1" id="KW-0223">Dioxygenase</keyword>
<dbReference type="GO" id="GO:0051213">
    <property type="term" value="F:dioxygenase activity"/>
    <property type="evidence" value="ECO:0007669"/>
    <property type="project" value="UniProtKB-KW"/>
</dbReference>
<protein>
    <submittedName>
        <fullName evidence="1">Ectoine hydroxylase-related dioxygenase (Phytanoyl-CoA dioxygenase family)</fullName>
    </submittedName>
</protein>
<dbReference type="PANTHER" id="PTHR20883">
    <property type="entry name" value="PHYTANOYL-COA DIOXYGENASE DOMAIN CONTAINING 1"/>
    <property type="match status" value="1"/>
</dbReference>
<dbReference type="Gene3D" id="2.60.120.620">
    <property type="entry name" value="q2cbj1_9rhob like domain"/>
    <property type="match status" value="1"/>
</dbReference>
<dbReference type="RefSeq" id="WP_204916966.1">
    <property type="nucleotide sequence ID" value="NZ_BAAAQP010000008.1"/>
</dbReference>
<dbReference type="Proteomes" id="UP000704762">
    <property type="component" value="Unassembled WGS sequence"/>
</dbReference>
<dbReference type="SUPFAM" id="SSF51197">
    <property type="entry name" value="Clavaminate synthase-like"/>
    <property type="match status" value="1"/>
</dbReference>
<reference evidence="1 2" key="1">
    <citation type="submission" date="2021-01" db="EMBL/GenBank/DDBJ databases">
        <title>Sequencing the genomes of 1000 actinobacteria strains.</title>
        <authorList>
            <person name="Klenk H.-P."/>
        </authorList>
    </citation>
    <scope>NUCLEOTIDE SEQUENCE [LARGE SCALE GENOMIC DNA]</scope>
    <source>
        <strain evidence="1 2">DSM 18662</strain>
    </source>
</reference>
<sequence length="258" mass="29147">MDSTDSGPSVQITPDMIDQYRTEGYFVLENVISPEDLELLRSGAEYSMQRLDAEMDAAGVERLGINARGKRYFSHLIYQHRPELRRFIFGPTMAAICRSVLGQDAYLFWEQYVIKAADPDTAFAWHQDSGYVHEDHDPYLTCWIALDDVTEENGSVYLLPYSRSGIRSYVKHIRSATGDEVCYFGSDRGMPVIVPAGSIVCFSSTVIHRSGPNLTDRLRRVYLLQYSAEVIMDKAGKEPWGSFERFLDGGRVSVSGQD</sequence>